<dbReference type="AlphaFoldDB" id="A0A1R2BZZ4"/>
<dbReference type="Proteomes" id="UP000187209">
    <property type="component" value="Unassembled WGS sequence"/>
</dbReference>
<sequence>MAINAANSNTYRHKVTKNLTDLLYMERISDLRKIKHNLRSHIVQEIANYFFIENGRSFKNTIDLCLNKNSFQVSVILIREKNTNKLIGASIMNMFLIINLPNDSTSENTFIVIVAAGAVNENYRNSKISRYAFGTFEKYLLLDYPNHNSIYFNVFSNPFSFSLLSNSARFSFPGTLGTQNSILEAFMTKALIYYSNTLTKVSNDNPFLYKGHRILPFDKQYLIENYIFLPKSIQYYIDVTGLKHGYGLIGLHPILMHEKNTLRIDPGDNFPNRLVFEGEIRNIESNSYSL</sequence>
<gene>
    <name evidence="1" type="ORF">SteCoe_17101</name>
</gene>
<reference evidence="1 2" key="1">
    <citation type="submission" date="2016-11" db="EMBL/GenBank/DDBJ databases">
        <title>The macronuclear genome of Stentor coeruleus: a giant cell with tiny introns.</title>
        <authorList>
            <person name="Slabodnick M."/>
            <person name="Ruby J.G."/>
            <person name="Reiff S.B."/>
            <person name="Swart E.C."/>
            <person name="Gosai S."/>
            <person name="Prabakaran S."/>
            <person name="Witkowska E."/>
            <person name="Larue G.E."/>
            <person name="Fisher S."/>
            <person name="Freeman R.M."/>
            <person name="Gunawardena J."/>
            <person name="Chu W."/>
            <person name="Stover N.A."/>
            <person name="Gregory B.D."/>
            <person name="Nowacki M."/>
            <person name="Derisi J."/>
            <person name="Roy S.W."/>
            <person name="Marshall W.F."/>
            <person name="Sood P."/>
        </authorList>
    </citation>
    <scope>NUCLEOTIDE SEQUENCE [LARGE SCALE GENOMIC DNA]</scope>
    <source>
        <strain evidence="1">WM001</strain>
    </source>
</reference>
<evidence type="ECO:0000313" key="1">
    <source>
        <dbReference type="EMBL" id="OMJ82255.1"/>
    </source>
</evidence>
<accession>A0A1R2BZZ4</accession>
<organism evidence="1 2">
    <name type="scientific">Stentor coeruleus</name>
    <dbReference type="NCBI Taxonomy" id="5963"/>
    <lineage>
        <taxon>Eukaryota</taxon>
        <taxon>Sar</taxon>
        <taxon>Alveolata</taxon>
        <taxon>Ciliophora</taxon>
        <taxon>Postciliodesmatophora</taxon>
        <taxon>Heterotrichea</taxon>
        <taxon>Heterotrichida</taxon>
        <taxon>Stentoridae</taxon>
        <taxon>Stentor</taxon>
    </lineage>
</organism>
<evidence type="ECO:0000313" key="2">
    <source>
        <dbReference type="Proteomes" id="UP000187209"/>
    </source>
</evidence>
<protein>
    <submittedName>
        <fullName evidence="1">Uncharacterized protein</fullName>
    </submittedName>
</protein>
<name>A0A1R2BZZ4_9CILI</name>
<keyword evidence="2" id="KW-1185">Reference proteome</keyword>
<dbReference type="EMBL" id="MPUH01000347">
    <property type="protein sequence ID" value="OMJ82255.1"/>
    <property type="molecule type" value="Genomic_DNA"/>
</dbReference>
<proteinExistence type="predicted"/>
<comment type="caution">
    <text evidence="1">The sequence shown here is derived from an EMBL/GenBank/DDBJ whole genome shotgun (WGS) entry which is preliminary data.</text>
</comment>